<dbReference type="RefSeq" id="WP_147903443.1">
    <property type="nucleotide sequence ID" value="NZ_BAAAGC010000017.1"/>
</dbReference>
<evidence type="ECO:0000313" key="5">
    <source>
        <dbReference type="EMBL" id="TXK82217.1"/>
    </source>
</evidence>
<keyword evidence="6" id="KW-1185">Reference proteome</keyword>
<comment type="similarity">
    <text evidence="1">Belongs to the bacterial solute-binding protein 3 family.</text>
</comment>
<gene>
    <name evidence="5" type="ORF">FU839_04835</name>
</gene>
<feature type="domain" description="Solute-binding protein family 3/N-terminal" evidence="4">
    <location>
        <begin position="20"/>
        <end position="239"/>
    </location>
</feature>
<comment type="caution">
    <text evidence="5">The sequence shown here is derived from an EMBL/GenBank/DDBJ whole genome shotgun (WGS) entry which is preliminary data.</text>
</comment>
<reference evidence="5 6" key="1">
    <citation type="submission" date="2019-08" db="EMBL/GenBank/DDBJ databases">
        <title>Draft genome analysis of Rheinheimera tangshanensis isolated from the roots of fresh rice plants (Oryza sativa).</title>
        <authorList>
            <person name="Yu Q."/>
            <person name="Qi Y."/>
            <person name="Zhang H."/>
            <person name="Pu J."/>
        </authorList>
    </citation>
    <scope>NUCLEOTIDE SEQUENCE [LARGE SCALE GENOMIC DNA]</scope>
    <source>
        <strain evidence="5 6">JA3-B52</strain>
    </source>
</reference>
<name>A0A5C8LZF8_9GAMM</name>
<dbReference type="PANTHER" id="PTHR35936">
    <property type="entry name" value="MEMBRANE-BOUND LYTIC MUREIN TRANSGLYCOSYLASE F"/>
    <property type="match status" value="1"/>
</dbReference>
<dbReference type="SUPFAM" id="SSF53850">
    <property type="entry name" value="Periplasmic binding protein-like II"/>
    <property type="match status" value="1"/>
</dbReference>
<dbReference type="AlphaFoldDB" id="A0A5C8LZF8"/>
<feature type="chain" id="PRO_5022919108" evidence="3">
    <location>
        <begin position="18"/>
        <end position="248"/>
    </location>
</feature>
<evidence type="ECO:0000256" key="2">
    <source>
        <dbReference type="ARBA" id="ARBA00022729"/>
    </source>
</evidence>
<evidence type="ECO:0000256" key="1">
    <source>
        <dbReference type="ARBA" id="ARBA00010333"/>
    </source>
</evidence>
<proteinExistence type="inferred from homology"/>
<protein>
    <submittedName>
        <fullName evidence="5">Amino acid ABC transporter substrate-binding protein</fullName>
    </submittedName>
</protein>
<accession>A0A5C8LZF8</accession>
<evidence type="ECO:0000259" key="4">
    <source>
        <dbReference type="SMART" id="SM00062"/>
    </source>
</evidence>
<feature type="signal peptide" evidence="3">
    <location>
        <begin position="1"/>
        <end position="17"/>
    </location>
</feature>
<evidence type="ECO:0000256" key="3">
    <source>
        <dbReference type="SAM" id="SignalP"/>
    </source>
</evidence>
<sequence>MRWLLFLCIAFSFSLQAKTELTILVGLDKPPYIDLNDSSGYELDLLRLLIKKMGYDAVFLHVPNARIKDLMLDGKADIATLQKPDQAQPQLYYSQPYIRYQNVAASLASKSLQLHQLAQLKPYSVVAFHNARTLLGPEYQQLVPFMANYQEVANQSQQLQMLLLERCDVVVMDRNIFYYYAKEAGQSMQPFDIAAVFPASLYSAAFKNERLRNKFNKALAEVQQEPIFTQLQLKYFSDVNQQLQAPQW</sequence>
<dbReference type="InterPro" id="IPR001638">
    <property type="entry name" value="Solute-binding_3/MltF_N"/>
</dbReference>
<keyword evidence="2 3" id="KW-0732">Signal</keyword>
<dbReference type="OrthoDB" id="245568at2"/>
<organism evidence="5 6">
    <name type="scientific">Rheinheimera tangshanensis</name>
    <dbReference type="NCBI Taxonomy" id="400153"/>
    <lineage>
        <taxon>Bacteria</taxon>
        <taxon>Pseudomonadati</taxon>
        <taxon>Pseudomonadota</taxon>
        <taxon>Gammaproteobacteria</taxon>
        <taxon>Chromatiales</taxon>
        <taxon>Chromatiaceae</taxon>
        <taxon>Rheinheimera</taxon>
    </lineage>
</organism>
<dbReference type="SMART" id="SM00062">
    <property type="entry name" value="PBPb"/>
    <property type="match status" value="1"/>
</dbReference>
<dbReference type="PANTHER" id="PTHR35936:SF25">
    <property type="entry name" value="ABC TRANSPORTER SUBSTRATE-BINDING PROTEIN"/>
    <property type="match status" value="1"/>
</dbReference>
<dbReference type="Proteomes" id="UP000321814">
    <property type="component" value="Unassembled WGS sequence"/>
</dbReference>
<evidence type="ECO:0000313" key="6">
    <source>
        <dbReference type="Proteomes" id="UP000321814"/>
    </source>
</evidence>
<dbReference type="Gene3D" id="3.40.190.10">
    <property type="entry name" value="Periplasmic binding protein-like II"/>
    <property type="match status" value="2"/>
</dbReference>
<dbReference type="EMBL" id="VRLR01000002">
    <property type="protein sequence ID" value="TXK82217.1"/>
    <property type="molecule type" value="Genomic_DNA"/>
</dbReference>
<dbReference type="Pfam" id="PF00497">
    <property type="entry name" value="SBP_bac_3"/>
    <property type="match status" value="1"/>
</dbReference>